<dbReference type="Gene3D" id="1.10.405.20">
    <property type="match status" value="1"/>
</dbReference>
<feature type="domain" description="Amine oxidase" evidence="1">
    <location>
        <begin position="15"/>
        <end position="294"/>
    </location>
</feature>
<dbReference type="FunFam" id="1.10.405.20:FF:000001">
    <property type="entry name" value="Amine oxidase"/>
    <property type="match status" value="1"/>
</dbReference>
<organism evidence="2">
    <name type="scientific">Cryptococcus bacillisporus CA1280</name>
    <dbReference type="NCBI Taxonomy" id="1296109"/>
    <lineage>
        <taxon>Eukaryota</taxon>
        <taxon>Fungi</taxon>
        <taxon>Dikarya</taxon>
        <taxon>Basidiomycota</taxon>
        <taxon>Agaricomycotina</taxon>
        <taxon>Tremellomycetes</taxon>
        <taxon>Tremellales</taxon>
        <taxon>Cryptococcaceae</taxon>
        <taxon>Cryptococcus</taxon>
        <taxon>Cryptococcus gattii species complex</taxon>
    </lineage>
</organism>
<sequence length="546" mass="61859">MGEKLRVAIVGGGVGGLSALWVLHNFSQNEVHIYEKEDWWGGHAHTVGFQRECLFYINRELLFIPPRDHVEPGKEKCDIDTAFIAINSKNYPNFYRFLLDHSVELIKTTMSFSLSRDHGAFEWASNDLWSLFCQSSNFFRPRVYRMMWDIFRFHVFAKDLLSEEGESEQLSIGEYLDREGYSQSFKEDYLLPLTAGIWSIPPEKVALDFPAMALIRFFHNHQMLQLWGKPSWLTVKGGSNKYVEKIIEQIPKEELHLGEGVRAVIPQADGSFIVREVSGKEERYDKVILATHTDQSVSLLGENITPEEKAVLGGCDWSANEAVVHYDEELGTILPLRNRFHLATSPRRVPPPSTPSPCSPISFLFGCIKDAMADPFPCAQCSTFDLNVLQSLPVSKHGHIFVTLNPPIPPSPSKTLSRWIYHHPTLTPALLRAQQQLPSIQGVRGLYFVGAWTGYGFHEDGWRAGMEVAYRPEFGVPLHKRPWDVRRVNGRDVKREMGEWPLRPIIGTLDWGVKGLVASASWTLGLYMSSIRVVGGQVIKAKKKVA</sequence>
<dbReference type="InterPro" id="IPR002937">
    <property type="entry name" value="Amino_oxidase"/>
</dbReference>
<dbReference type="Gene3D" id="3.50.50.60">
    <property type="entry name" value="FAD/NAD(P)-binding domain"/>
    <property type="match status" value="1"/>
</dbReference>
<name>A0A0D0VLQ4_CRYGA</name>
<dbReference type="AlphaFoldDB" id="A0A0D0VLQ4"/>
<accession>A0A0D0VLQ4</accession>
<dbReference type="InterPro" id="IPR036188">
    <property type="entry name" value="FAD/NAD-bd_sf"/>
</dbReference>
<dbReference type="GO" id="GO:0016491">
    <property type="term" value="F:oxidoreductase activity"/>
    <property type="evidence" value="ECO:0007669"/>
    <property type="project" value="InterPro"/>
</dbReference>
<dbReference type="PANTHER" id="PTHR42923:SF17">
    <property type="entry name" value="AMINE OXIDASE DOMAIN-CONTAINING PROTEIN"/>
    <property type="match status" value="1"/>
</dbReference>
<dbReference type="Pfam" id="PF01593">
    <property type="entry name" value="Amino_oxidase"/>
    <property type="match status" value="1"/>
</dbReference>
<dbReference type="OrthoDB" id="5977668at2759"/>
<dbReference type="EMBL" id="KN847980">
    <property type="protein sequence ID" value="KIR47369.1"/>
    <property type="molecule type" value="Genomic_DNA"/>
</dbReference>
<dbReference type="PANTHER" id="PTHR42923">
    <property type="entry name" value="PROTOPORPHYRINOGEN OXIDASE"/>
    <property type="match status" value="1"/>
</dbReference>
<reference evidence="2" key="1">
    <citation type="submission" date="2015-01" db="EMBL/GenBank/DDBJ databases">
        <title>The Genome Sequence of Cryptococcus gattii CA1280.</title>
        <authorList>
            <consortium name="The Broad Institute Genomics Platform"/>
            <person name="Cuomo C."/>
            <person name="Litvintseva A."/>
            <person name="Chen Y."/>
            <person name="Heitman J."/>
            <person name="Sun S."/>
            <person name="Springer D."/>
            <person name="Dromer F."/>
            <person name="Young S."/>
            <person name="Zeng Q."/>
            <person name="Gargeya S."/>
            <person name="Abouelleil A."/>
            <person name="Alvarado L."/>
            <person name="Chapman S.B."/>
            <person name="Gainer-Dewar J."/>
            <person name="Goldberg J."/>
            <person name="Griggs A."/>
            <person name="Gujja S."/>
            <person name="Hansen M."/>
            <person name="Howarth C."/>
            <person name="Imamovic A."/>
            <person name="Larimer J."/>
            <person name="Murphy C."/>
            <person name="Naylor J."/>
            <person name="Pearson M."/>
            <person name="Priest M."/>
            <person name="Roberts A."/>
            <person name="Saif S."/>
            <person name="Shea T."/>
            <person name="Sykes S."/>
            <person name="Wortman J."/>
            <person name="Nusbaum C."/>
            <person name="Birren B."/>
        </authorList>
    </citation>
    <scope>NUCLEOTIDE SEQUENCE [LARGE SCALE GENOMIC DNA]</scope>
    <source>
        <strain evidence="2">CA1280</strain>
    </source>
</reference>
<gene>
    <name evidence="2" type="ORF">I312_03130</name>
</gene>
<dbReference type="HOGENOM" id="CLU_028123_2_1_1"/>
<proteinExistence type="predicted"/>
<dbReference type="SUPFAM" id="SSF51905">
    <property type="entry name" value="FAD/NAD(P)-binding domain"/>
    <property type="match status" value="1"/>
</dbReference>
<evidence type="ECO:0000313" key="2">
    <source>
        <dbReference type="EMBL" id="KIR47369.1"/>
    </source>
</evidence>
<dbReference type="InterPro" id="IPR050464">
    <property type="entry name" value="Zeta_carotene_desat/Oxidored"/>
</dbReference>
<evidence type="ECO:0000259" key="1">
    <source>
        <dbReference type="Pfam" id="PF01593"/>
    </source>
</evidence>
<protein>
    <submittedName>
        <fullName evidence="2">Amine oxidase</fullName>
    </submittedName>
</protein>